<dbReference type="STRING" id="314287.GB2207_00465"/>
<evidence type="ECO:0000259" key="7">
    <source>
        <dbReference type="PROSITE" id="PS50850"/>
    </source>
</evidence>
<dbReference type="InterPro" id="IPR036259">
    <property type="entry name" value="MFS_trans_sf"/>
</dbReference>
<dbReference type="AlphaFoldDB" id="Q1YQ43"/>
<feature type="transmembrane region" description="Helical" evidence="6">
    <location>
        <begin position="42"/>
        <end position="67"/>
    </location>
</feature>
<keyword evidence="9" id="KW-1185">Reference proteome</keyword>
<evidence type="ECO:0000256" key="4">
    <source>
        <dbReference type="ARBA" id="ARBA00022989"/>
    </source>
</evidence>
<accession>Q1YQ43</accession>
<dbReference type="Pfam" id="PF07690">
    <property type="entry name" value="MFS_1"/>
    <property type="match status" value="1"/>
</dbReference>
<dbReference type="GO" id="GO:0022857">
    <property type="term" value="F:transmembrane transporter activity"/>
    <property type="evidence" value="ECO:0007669"/>
    <property type="project" value="InterPro"/>
</dbReference>
<dbReference type="PANTHER" id="PTHR23513:SF6">
    <property type="entry name" value="MAJOR FACILITATOR SUPERFAMILY ASSOCIATED DOMAIN-CONTAINING PROTEIN"/>
    <property type="match status" value="1"/>
</dbReference>
<feature type="transmembrane region" description="Helical" evidence="6">
    <location>
        <begin position="101"/>
        <end position="119"/>
    </location>
</feature>
<gene>
    <name evidence="8" type="ORF">GB2207_00465</name>
</gene>
<dbReference type="EMBL" id="AAPI01000007">
    <property type="protein sequence ID" value="EAS46400.1"/>
    <property type="molecule type" value="Genomic_DNA"/>
</dbReference>
<dbReference type="Gene3D" id="1.20.1250.20">
    <property type="entry name" value="MFS general substrate transporter like domains"/>
    <property type="match status" value="1"/>
</dbReference>
<sequence>MLKIFKDRNFFIFWFGEMTSVVGDHISLLAFPWLVLQMTGSALMTGLVFAVQGIPRAALMLAGGALVDRSSPRLVMMLSNAARLVMVLGLAYMITYDLVNLTNVFVIAFLFGIADAFFYPASTSILPSIVPRSMLREGNAVLQVTLHLGMTAGPVLAGLIIAGELNSLSHEPIGSNAESLGTGLSDAYEKDREGLARAFFVDAITFALSLISLFFVKARQLGGDQKSEREESLYREIKVAVQWVVSIPAVRLGFMGMAIIHFLFMPVIYVGLPVLAKSRFADGAYVYGLELAAYGLGALLGATLSGLLRSPSNRNLIPLMFGAFIYSGASLGLVVWYEPYWWAMLLFFFAGIFDSYMYVHFNTWIQRICPEQLLGRVMSILMFMSVGLVPVGNAVIGFALDWNLLATLVGVSATIVVICAAIALNPRARQVQADKVASP</sequence>
<reference evidence="8 9" key="1">
    <citation type="submission" date="2006-03" db="EMBL/GenBank/DDBJ databases">
        <authorList>
            <person name="Giovannoni S.J."/>
            <person name="Cho J.-C."/>
            <person name="Ferriera S."/>
            <person name="Johnson J."/>
            <person name="Kravitz S."/>
            <person name="Halpern A."/>
            <person name="Remington K."/>
            <person name="Beeson K."/>
            <person name="Tran B."/>
            <person name="Rogers Y.-H."/>
            <person name="Friedman R."/>
            <person name="Venter J.C."/>
        </authorList>
    </citation>
    <scope>NUCLEOTIDE SEQUENCE [LARGE SCALE GENOMIC DNA]</scope>
    <source>
        <strain evidence="8 9">HTCC2207</strain>
    </source>
</reference>
<name>Q1YQ43_9GAMM</name>
<comment type="subcellular location">
    <subcellularLocation>
        <location evidence="1">Cell membrane</location>
        <topology evidence="1">Multi-pass membrane protein</topology>
    </subcellularLocation>
</comment>
<dbReference type="PANTHER" id="PTHR23513">
    <property type="entry name" value="INTEGRAL MEMBRANE EFFLUX PROTEIN-RELATED"/>
    <property type="match status" value="1"/>
</dbReference>
<dbReference type="Proteomes" id="UP000005555">
    <property type="component" value="Unassembled WGS sequence"/>
</dbReference>
<feature type="transmembrane region" description="Helical" evidence="6">
    <location>
        <begin position="373"/>
        <end position="396"/>
    </location>
</feature>
<evidence type="ECO:0000256" key="1">
    <source>
        <dbReference type="ARBA" id="ARBA00004651"/>
    </source>
</evidence>
<evidence type="ECO:0000256" key="2">
    <source>
        <dbReference type="ARBA" id="ARBA00022475"/>
    </source>
</evidence>
<keyword evidence="3 6" id="KW-0812">Transmembrane</keyword>
<feature type="transmembrane region" description="Helical" evidence="6">
    <location>
        <begin position="316"/>
        <end position="335"/>
    </location>
</feature>
<feature type="transmembrane region" description="Helical" evidence="6">
    <location>
        <begin position="12"/>
        <end position="36"/>
    </location>
</feature>
<dbReference type="OrthoDB" id="7283966at2"/>
<feature type="transmembrane region" description="Helical" evidence="6">
    <location>
        <begin position="140"/>
        <end position="162"/>
    </location>
</feature>
<dbReference type="SUPFAM" id="SSF103473">
    <property type="entry name" value="MFS general substrate transporter"/>
    <property type="match status" value="1"/>
</dbReference>
<dbReference type="CDD" id="cd06173">
    <property type="entry name" value="MFS_MefA_like"/>
    <property type="match status" value="1"/>
</dbReference>
<dbReference type="InterPro" id="IPR011701">
    <property type="entry name" value="MFS"/>
</dbReference>
<evidence type="ECO:0000256" key="3">
    <source>
        <dbReference type="ARBA" id="ARBA00022692"/>
    </source>
</evidence>
<organism evidence="8 9">
    <name type="scientific">gamma proteobacterium HTCC2207</name>
    <dbReference type="NCBI Taxonomy" id="314287"/>
    <lineage>
        <taxon>Bacteria</taxon>
        <taxon>Pseudomonadati</taxon>
        <taxon>Pseudomonadota</taxon>
        <taxon>Gammaproteobacteria</taxon>
        <taxon>Cellvibrionales</taxon>
        <taxon>Porticoccaceae</taxon>
        <taxon>SAR92 clade</taxon>
    </lineage>
</organism>
<dbReference type="eggNOG" id="COG2271">
    <property type="taxonomic scope" value="Bacteria"/>
</dbReference>
<keyword evidence="2" id="KW-1003">Cell membrane</keyword>
<dbReference type="PROSITE" id="PS50850">
    <property type="entry name" value="MFS"/>
    <property type="match status" value="1"/>
</dbReference>
<comment type="caution">
    <text evidence="8">The sequence shown here is derived from an EMBL/GenBank/DDBJ whole genome shotgun (WGS) entry which is preliminary data.</text>
</comment>
<feature type="domain" description="Major facilitator superfamily (MFS) profile" evidence="7">
    <location>
        <begin position="1"/>
        <end position="221"/>
    </location>
</feature>
<keyword evidence="4 6" id="KW-1133">Transmembrane helix</keyword>
<evidence type="ECO:0000256" key="5">
    <source>
        <dbReference type="ARBA" id="ARBA00023136"/>
    </source>
</evidence>
<feature type="transmembrane region" description="Helical" evidence="6">
    <location>
        <begin position="74"/>
        <end position="95"/>
    </location>
</feature>
<dbReference type="InterPro" id="IPR020846">
    <property type="entry name" value="MFS_dom"/>
</dbReference>
<feature type="transmembrane region" description="Helical" evidence="6">
    <location>
        <begin position="341"/>
        <end position="361"/>
    </location>
</feature>
<evidence type="ECO:0000313" key="9">
    <source>
        <dbReference type="Proteomes" id="UP000005555"/>
    </source>
</evidence>
<proteinExistence type="predicted"/>
<evidence type="ECO:0000313" key="8">
    <source>
        <dbReference type="EMBL" id="EAS46400.1"/>
    </source>
</evidence>
<evidence type="ECO:0000256" key="6">
    <source>
        <dbReference type="SAM" id="Phobius"/>
    </source>
</evidence>
<feature type="transmembrane region" description="Helical" evidence="6">
    <location>
        <begin position="402"/>
        <end position="424"/>
    </location>
</feature>
<feature type="transmembrane region" description="Helical" evidence="6">
    <location>
        <begin position="284"/>
        <end position="304"/>
    </location>
</feature>
<protein>
    <submittedName>
        <fullName evidence="8">Permease, probable multidrug-efflux transporter</fullName>
    </submittedName>
</protein>
<keyword evidence="5 6" id="KW-0472">Membrane</keyword>
<dbReference type="HOGENOM" id="CLU_034180_17_3_6"/>
<feature type="transmembrane region" description="Helical" evidence="6">
    <location>
        <begin position="198"/>
        <end position="218"/>
    </location>
</feature>
<dbReference type="GO" id="GO:0005886">
    <property type="term" value="C:plasma membrane"/>
    <property type="evidence" value="ECO:0007669"/>
    <property type="project" value="UniProtKB-SubCell"/>
</dbReference>